<feature type="domain" description="M23ase beta-sheet core" evidence="3">
    <location>
        <begin position="68"/>
        <end position="148"/>
    </location>
</feature>
<reference evidence="4 5" key="1">
    <citation type="submission" date="2021-01" db="EMBL/GenBank/DDBJ databases">
        <title>Whole genome shotgun sequence of Catellatospora coxensis NBRC 107359.</title>
        <authorList>
            <person name="Komaki H."/>
            <person name="Tamura T."/>
        </authorList>
    </citation>
    <scope>NUCLEOTIDE SEQUENCE [LARGE SCALE GENOMIC DNA]</scope>
    <source>
        <strain evidence="4 5">NBRC 107359</strain>
    </source>
</reference>
<dbReference type="InterPro" id="IPR011055">
    <property type="entry name" value="Dup_hybrid_motif"/>
</dbReference>
<dbReference type="AlphaFoldDB" id="A0A8J3KWS5"/>
<evidence type="ECO:0000313" key="5">
    <source>
        <dbReference type="Proteomes" id="UP000630887"/>
    </source>
</evidence>
<dbReference type="CDD" id="cd12797">
    <property type="entry name" value="M23_peptidase"/>
    <property type="match status" value="1"/>
</dbReference>
<keyword evidence="5" id="KW-1185">Reference proteome</keyword>
<keyword evidence="1 2" id="KW-0732">Signal</keyword>
<dbReference type="EMBL" id="BONI01000009">
    <property type="protein sequence ID" value="GIG04824.1"/>
    <property type="molecule type" value="Genomic_DNA"/>
</dbReference>
<proteinExistence type="predicted"/>
<evidence type="ECO:0000259" key="3">
    <source>
        <dbReference type="Pfam" id="PF01551"/>
    </source>
</evidence>
<dbReference type="Pfam" id="PF01551">
    <property type="entry name" value="Peptidase_M23"/>
    <property type="match status" value="1"/>
</dbReference>
<dbReference type="SUPFAM" id="SSF51261">
    <property type="entry name" value="Duplicated hybrid motif"/>
    <property type="match status" value="1"/>
</dbReference>
<dbReference type="InterPro" id="IPR016047">
    <property type="entry name" value="M23ase_b-sheet_dom"/>
</dbReference>
<dbReference type="Proteomes" id="UP000630887">
    <property type="component" value="Unassembled WGS sequence"/>
</dbReference>
<dbReference type="Gene3D" id="2.70.70.10">
    <property type="entry name" value="Glucose Permease (Domain IIA)"/>
    <property type="match status" value="1"/>
</dbReference>
<accession>A0A8J3KWS5</accession>
<feature type="signal peptide" evidence="2">
    <location>
        <begin position="1"/>
        <end position="29"/>
    </location>
</feature>
<feature type="chain" id="PRO_5035244984" description="M23ase beta-sheet core domain-containing protein" evidence="2">
    <location>
        <begin position="30"/>
        <end position="444"/>
    </location>
</feature>
<evidence type="ECO:0000256" key="2">
    <source>
        <dbReference type="SAM" id="SignalP"/>
    </source>
</evidence>
<sequence length="444" mass="45353">MSRRLLRAVTGVCALLLAVSAVGAGPAQAAGPMPFFQLPFPCGETWRLATYAGHDDYDIDMTFTGGGSNGRMILAAAGGTISAGWSSGGGNYAVIDHGGGWRTTYMHLLQPATRSSGWVDGGTPIGWVGSTGNSTGPHLHYEVTRDGGKTEAYFNGSPSGITSDGSASTGPIYVSGPVSPARNVTSANCNGGQQVYEAHSANGWRMLPVSGGYGPVTASATAAIQLNGVKILYSSKGGQIFEAASNAGWNNLYTGISGAQGTALAALNLNGEKLVYSVVGGYIHEASSNNGWRNLNTGIGGVSNSSIAVIGLNGVKYLYSIVGGYVHEAHSANGWRNLNTGVPGSGVAAITVGTTKILYVVNGGSVYEAASNAGWANNWTGISGVSSATIAAANLNGEKLIYTMAGGYVHEASSNNGWRNLNSGVTGSRTSVLTINGVKYLYSN</sequence>
<dbReference type="PANTHER" id="PTHR21666">
    <property type="entry name" value="PEPTIDASE-RELATED"/>
    <property type="match status" value="1"/>
</dbReference>
<organism evidence="4 5">
    <name type="scientific">Catellatospora coxensis</name>
    <dbReference type="NCBI Taxonomy" id="310354"/>
    <lineage>
        <taxon>Bacteria</taxon>
        <taxon>Bacillati</taxon>
        <taxon>Actinomycetota</taxon>
        <taxon>Actinomycetes</taxon>
        <taxon>Micromonosporales</taxon>
        <taxon>Micromonosporaceae</taxon>
        <taxon>Catellatospora</taxon>
    </lineage>
</organism>
<dbReference type="InterPro" id="IPR050570">
    <property type="entry name" value="Cell_wall_metabolism_enzyme"/>
</dbReference>
<evidence type="ECO:0000256" key="1">
    <source>
        <dbReference type="ARBA" id="ARBA00022729"/>
    </source>
</evidence>
<protein>
    <recommendedName>
        <fullName evidence="3">M23ase beta-sheet core domain-containing protein</fullName>
    </recommendedName>
</protein>
<name>A0A8J3KWS5_9ACTN</name>
<dbReference type="GO" id="GO:0004222">
    <property type="term" value="F:metalloendopeptidase activity"/>
    <property type="evidence" value="ECO:0007669"/>
    <property type="project" value="TreeGrafter"/>
</dbReference>
<gene>
    <name evidence="4" type="ORF">Cco03nite_15240</name>
</gene>
<comment type="caution">
    <text evidence="4">The sequence shown here is derived from an EMBL/GenBank/DDBJ whole genome shotgun (WGS) entry which is preliminary data.</text>
</comment>
<evidence type="ECO:0000313" key="4">
    <source>
        <dbReference type="EMBL" id="GIG04824.1"/>
    </source>
</evidence>
<dbReference type="RefSeq" id="WP_239167192.1">
    <property type="nucleotide sequence ID" value="NZ_BAAALC010000002.1"/>
</dbReference>
<dbReference type="PANTHER" id="PTHR21666:SF289">
    <property type="entry name" value="L-ALA--D-GLU ENDOPEPTIDASE"/>
    <property type="match status" value="1"/>
</dbReference>